<feature type="domain" description="ShKT" evidence="3">
    <location>
        <begin position="121"/>
        <end position="154"/>
    </location>
</feature>
<protein>
    <submittedName>
        <fullName evidence="5">ShKT domain-containing protein</fullName>
    </submittedName>
</protein>
<sequence length="205" mass="20962">MKVLLVFLSSFIALSVQQTCLNFLGICLPDQNGVYSCPSVSPTLNSSDAIACLPNGEPGGPQCCEIGAQYANCQDNPICSGLITDPSKCSPGQQLACPLSCQTCDGVNSSPTPSSGTNSTCTDVDPINCPRAYAAGSCSQAFYQQNCPLSCKVCSASGGTPSGTPSATCVDSDPVNCPRAANMGSCTGSQASFYRQNCKKSCGVC</sequence>
<keyword evidence="4" id="KW-1185">Reference proteome</keyword>
<feature type="disulfide bond" evidence="1">
    <location>
        <begin position="129"/>
        <end position="147"/>
    </location>
</feature>
<evidence type="ECO:0000259" key="3">
    <source>
        <dbReference type="PROSITE" id="PS51670"/>
    </source>
</evidence>
<feature type="domain" description="ShKT" evidence="3">
    <location>
        <begin position="169"/>
        <end position="205"/>
    </location>
</feature>
<keyword evidence="1" id="KW-1015">Disulfide bond</keyword>
<dbReference type="WBParaSite" id="ACRNAN_scaffold3460.g27650.t1">
    <property type="protein sequence ID" value="ACRNAN_scaffold3460.g27650.t1"/>
    <property type="gene ID" value="ACRNAN_scaffold3460.g27650"/>
</dbReference>
<dbReference type="PROSITE" id="PS51670">
    <property type="entry name" value="SHKT"/>
    <property type="match status" value="2"/>
</dbReference>
<dbReference type="Pfam" id="PF01549">
    <property type="entry name" value="ShK"/>
    <property type="match status" value="2"/>
</dbReference>
<evidence type="ECO:0000256" key="1">
    <source>
        <dbReference type="PROSITE-ProRule" id="PRU01005"/>
    </source>
</evidence>
<dbReference type="SMART" id="SM00254">
    <property type="entry name" value="ShKT"/>
    <property type="match status" value="2"/>
</dbReference>
<accession>A0A914DRQ9</accession>
<feature type="chain" id="PRO_5038069803" evidence="2">
    <location>
        <begin position="19"/>
        <end position="205"/>
    </location>
</feature>
<evidence type="ECO:0000313" key="5">
    <source>
        <dbReference type="WBParaSite" id="ACRNAN_scaffold3460.g27650.t1"/>
    </source>
</evidence>
<comment type="caution">
    <text evidence="1">Lacks conserved residue(s) required for the propagation of feature annotation.</text>
</comment>
<evidence type="ECO:0000313" key="4">
    <source>
        <dbReference type="Proteomes" id="UP000887540"/>
    </source>
</evidence>
<organism evidence="4 5">
    <name type="scientific">Acrobeloides nanus</name>
    <dbReference type="NCBI Taxonomy" id="290746"/>
    <lineage>
        <taxon>Eukaryota</taxon>
        <taxon>Metazoa</taxon>
        <taxon>Ecdysozoa</taxon>
        <taxon>Nematoda</taxon>
        <taxon>Chromadorea</taxon>
        <taxon>Rhabditida</taxon>
        <taxon>Tylenchina</taxon>
        <taxon>Cephalobomorpha</taxon>
        <taxon>Cephaloboidea</taxon>
        <taxon>Cephalobidae</taxon>
        <taxon>Acrobeloides</taxon>
    </lineage>
</organism>
<dbReference type="InterPro" id="IPR003582">
    <property type="entry name" value="ShKT_dom"/>
</dbReference>
<feature type="disulfide bond" evidence="1">
    <location>
        <begin position="138"/>
        <end position="151"/>
    </location>
</feature>
<name>A0A914DRQ9_9BILA</name>
<keyword evidence="2" id="KW-0732">Signal</keyword>
<reference evidence="5" key="1">
    <citation type="submission" date="2022-11" db="UniProtKB">
        <authorList>
            <consortium name="WormBaseParasite"/>
        </authorList>
    </citation>
    <scope>IDENTIFICATION</scope>
</reference>
<dbReference type="AlphaFoldDB" id="A0A914DRQ9"/>
<feature type="signal peptide" evidence="2">
    <location>
        <begin position="1"/>
        <end position="18"/>
    </location>
</feature>
<dbReference type="Proteomes" id="UP000887540">
    <property type="component" value="Unplaced"/>
</dbReference>
<dbReference type="Gene3D" id="1.10.10.1940">
    <property type="match status" value="1"/>
</dbReference>
<proteinExistence type="predicted"/>
<evidence type="ECO:0000256" key="2">
    <source>
        <dbReference type="SAM" id="SignalP"/>
    </source>
</evidence>